<reference evidence="1 2" key="1">
    <citation type="submission" date="2014-02" db="EMBL/GenBank/DDBJ databases">
        <title>The small core and large imbalanced accessory genome model reveals a collaborative survival strategy of Sorangium cellulosum strains in nature.</title>
        <authorList>
            <person name="Han K."/>
            <person name="Peng R."/>
            <person name="Blom J."/>
            <person name="Li Y.-Z."/>
        </authorList>
    </citation>
    <scope>NUCLEOTIDE SEQUENCE [LARGE SCALE GENOMIC DNA]</scope>
    <source>
        <strain evidence="1 2">So0157-25</strain>
    </source>
</reference>
<organism evidence="1 2">
    <name type="scientific">Sorangium cellulosum</name>
    <name type="common">Polyangium cellulosum</name>
    <dbReference type="NCBI Taxonomy" id="56"/>
    <lineage>
        <taxon>Bacteria</taxon>
        <taxon>Pseudomonadati</taxon>
        <taxon>Myxococcota</taxon>
        <taxon>Polyangia</taxon>
        <taxon>Polyangiales</taxon>
        <taxon>Polyangiaceae</taxon>
        <taxon>Sorangium</taxon>
    </lineage>
</organism>
<evidence type="ECO:0008006" key="3">
    <source>
        <dbReference type="Google" id="ProtNLM"/>
    </source>
</evidence>
<gene>
    <name evidence="1" type="ORF">BE08_19975</name>
</gene>
<dbReference type="SUPFAM" id="SSF56219">
    <property type="entry name" value="DNase I-like"/>
    <property type="match status" value="1"/>
</dbReference>
<dbReference type="Gene3D" id="3.60.10.10">
    <property type="entry name" value="Endonuclease/exonuclease/phosphatase"/>
    <property type="match status" value="1"/>
</dbReference>
<dbReference type="AlphaFoldDB" id="A0A150P021"/>
<evidence type="ECO:0000313" key="2">
    <source>
        <dbReference type="Proteomes" id="UP000075420"/>
    </source>
</evidence>
<proteinExistence type="predicted"/>
<accession>A0A150P021</accession>
<evidence type="ECO:0000313" key="1">
    <source>
        <dbReference type="EMBL" id="KYF48028.1"/>
    </source>
</evidence>
<sequence>MCSKYCLFALDRRHRTITSMETVMGQTKRAWVLVEPSRPADTGTFFWAHTQAWSDLDHVVLTPELADRVQAAEVLTSLEGHDFLTPGKRVPRGHASASDHLPVLCKMRYQ</sequence>
<dbReference type="Proteomes" id="UP000075420">
    <property type="component" value="Unassembled WGS sequence"/>
</dbReference>
<dbReference type="InterPro" id="IPR036691">
    <property type="entry name" value="Endo/exonu/phosph_ase_sf"/>
</dbReference>
<dbReference type="EMBL" id="JELY01003553">
    <property type="protein sequence ID" value="KYF48028.1"/>
    <property type="molecule type" value="Genomic_DNA"/>
</dbReference>
<protein>
    <recommendedName>
        <fullName evidence="3">Endonuclease/exonuclease/phosphatase domain-containing protein</fullName>
    </recommendedName>
</protein>
<comment type="caution">
    <text evidence="1">The sequence shown here is derived from an EMBL/GenBank/DDBJ whole genome shotgun (WGS) entry which is preliminary data.</text>
</comment>
<name>A0A150P021_SORCE</name>